<comment type="subcellular location">
    <subcellularLocation>
        <location evidence="1">Cell membrane</location>
    </subcellularLocation>
</comment>
<dbReference type="PANTHER" id="PTHR32089">
    <property type="entry name" value="METHYL-ACCEPTING CHEMOTAXIS PROTEIN MCPB"/>
    <property type="match status" value="1"/>
</dbReference>
<accession>A0ABR8UE26</accession>
<dbReference type="PANTHER" id="PTHR32089:SF114">
    <property type="entry name" value="METHYL-ACCEPTING CHEMOTAXIS PROTEIN MCPB"/>
    <property type="match status" value="1"/>
</dbReference>
<keyword evidence="11" id="KW-1185">Reference proteome</keyword>
<feature type="domain" description="HAMP" evidence="9">
    <location>
        <begin position="206"/>
        <end position="259"/>
    </location>
</feature>
<dbReference type="SMART" id="SM00304">
    <property type="entry name" value="HAMP"/>
    <property type="match status" value="1"/>
</dbReference>
<evidence type="ECO:0000256" key="1">
    <source>
        <dbReference type="ARBA" id="ARBA00004236"/>
    </source>
</evidence>
<evidence type="ECO:0000256" key="7">
    <source>
        <dbReference type="SAM" id="Phobius"/>
    </source>
</evidence>
<evidence type="ECO:0000259" key="8">
    <source>
        <dbReference type="PROSITE" id="PS50111"/>
    </source>
</evidence>
<keyword evidence="4 6" id="KW-0807">Transducer</keyword>
<dbReference type="EMBL" id="JACSQN010000027">
    <property type="protein sequence ID" value="MBD7986288.1"/>
    <property type="molecule type" value="Genomic_DNA"/>
</dbReference>
<name>A0ABR8UE26_9BACL</name>
<evidence type="ECO:0000256" key="6">
    <source>
        <dbReference type="PROSITE-ProRule" id="PRU00284"/>
    </source>
</evidence>
<evidence type="ECO:0000259" key="9">
    <source>
        <dbReference type="PROSITE" id="PS50885"/>
    </source>
</evidence>
<dbReference type="CDD" id="cd06225">
    <property type="entry name" value="HAMP"/>
    <property type="match status" value="1"/>
</dbReference>
<dbReference type="Pfam" id="PF00672">
    <property type="entry name" value="HAMP"/>
    <property type="match status" value="1"/>
</dbReference>
<dbReference type="CDD" id="cd11386">
    <property type="entry name" value="MCP_signal"/>
    <property type="match status" value="1"/>
</dbReference>
<evidence type="ECO:0000256" key="5">
    <source>
        <dbReference type="ARBA" id="ARBA00029447"/>
    </source>
</evidence>
<evidence type="ECO:0000313" key="11">
    <source>
        <dbReference type="Proteomes" id="UP000626786"/>
    </source>
</evidence>
<keyword evidence="3 7" id="KW-0472">Membrane</keyword>
<evidence type="ECO:0000256" key="4">
    <source>
        <dbReference type="ARBA" id="ARBA00023224"/>
    </source>
</evidence>
<evidence type="ECO:0000313" key="10">
    <source>
        <dbReference type="EMBL" id="MBD7986288.1"/>
    </source>
</evidence>
<protein>
    <submittedName>
        <fullName evidence="10">Methyl-accepting chemotaxis protein</fullName>
    </submittedName>
</protein>
<dbReference type="SMART" id="SM00283">
    <property type="entry name" value="MA"/>
    <property type="match status" value="1"/>
</dbReference>
<dbReference type="PROSITE" id="PS50111">
    <property type="entry name" value="CHEMOTAXIS_TRANSDUC_2"/>
    <property type="match status" value="1"/>
</dbReference>
<keyword evidence="2" id="KW-1003">Cell membrane</keyword>
<dbReference type="RefSeq" id="WP_191696114.1">
    <property type="nucleotide sequence ID" value="NZ_JACSQN010000027.1"/>
</dbReference>
<dbReference type="PROSITE" id="PS50885">
    <property type="entry name" value="HAMP"/>
    <property type="match status" value="1"/>
</dbReference>
<keyword evidence="7" id="KW-1133">Transmembrane helix</keyword>
<comment type="caution">
    <text evidence="10">The sequence shown here is derived from an EMBL/GenBank/DDBJ whole genome shotgun (WGS) entry which is preliminary data.</text>
</comment>
<keyword evidence="7" id="KW-0812">Transmembrane</keyword>
<organism evidence="10 11">
    <name type="scientific">Sporosarcina quadrami</name>
    <dbReference type="NCBI Taxonomy" id="2762234"/>
    <lineage>
        <taxon>Bacteria</taxon>
        <taxon>Bacillati</taxon>
        <taxon>Bacillota</taxon>
        <taxon>Bacilli</taxon>
        <taxon>Bacillales</taxon>
        <taxon>Caryophanaceae</taxon>
        <taxon>Sporosarcina</taxon>
    </lineage>
</organism>
<dbReference type="Proteomes" id="UP000626786">
    <property type="component" value="Unassembled WGS sequence"/>
</dbReference>
<feature type="domain" description="Methyl-accepting transducer" evidence="8">
    <location>
        <begin position="278"/>
        <end position="528"/>
    </location>
</feature>
<dbReference type="SUPFAM" id="SSF58104">
    <property type="entry name" value="Methyl-accepting chemotaxis protein (MCP) signaling domain"/>
    <property type="match status" value="1"/>
</dbReference>
<sequence>MALLKRRSIKQKLLAGFMLIIVLVTALGANNYISVNKVNEDTEDIIDVQVQLLIANTQFANSMANGLRVANSYILTGDKKYIEQFEEFYDQGNHYAEHMKNVLGEKFFDSTGVDLASEWRNDVINKVFAEYDMGNKEKATANLASLDPIGQESIETFSYWANVGEDEINQAGANVIKNGQSTLMVTVIVTVIVILLALATALITSNMITKPLSTVKNRMQAIADGDLSNEPLMIYSSDELGVLIAATNFMQENNRELLNDISRLSQTVSLQSEELTFSAREVMEGSTQMAMTMQNLSAGSESQADSANSLSVMMDTFTVKVTETDQNGQHIQANSTKVLELTDEGSQLMDSSTNQMMKIDEIVMDAVRKVEGLDVHSQKISELVSVIQSLAEQTNLLALNAAIEAARAGEHGKGFAVVAEEVRKLAEQSSNSVTNITEIVRQIQSESSMVVASLQSGYAEVEQGTEQIATTSKTFNDISNAVTAMVSDITNVSVNLTEIMSNSQDMTNSIQEIAAISEESAAGIEQSSAASQQIGSTMEEVSNRSKALAQMAQELNGLVGRFKL</sequence>
<comment type="similarity">
    <text evidence="5">Belongs to the methyl-accepting chemotaxis (MCP) protein family.</text>
</comment>
<feature type="transmembrane region" description="Helical" evidence="7">
    <location>
        <begin position="183"/>
        <end position="209"/>
    </location>
</feature>
<dbReference type="Pfam" id="PF00015">
    <property type="entry name" value="MCPsignal"/>
    <property type="match status" value="1"/>
</dbReference>
<evidence type="ECO:0000256" key="3">
    <source>
        <dbReference type="ARBA" id="ARBA00023136"/>
    </source>
</evidence>
<gene>
    <name evidence="10" type="ORF">H9649_17085</name>
</gene>
<dbReference type="InterPro" id="IPR003660">
    <property type="entry name" value="HAMP_dom"/>
</dbReference>
<evidence type="ECO:0000256" key="2">
    <source>
        <dbReference type="ARBA" id="ARBA00022475"/>
    </source>
</evidence>
<dbReference type="InterPro" id="IPR004089">
    <property type="entry name" value="MCPsignal_dom"/>
</dbReference>
<proteinExistence type="inferred from homology"/>
<reference evidence="10 11" key="1">
    <citation type="submission" date="2020-08" db="EMBL/GenBank/DDBJ databases">
        <title>A Genomic Blueprint of the Chicken Gut Microbiome.</title>
        <authorList>
            <person name="Gilroy R."/>
            <person name="Ravi A."/>
            <person name="Getino M."/>
            <person name="Pursley I."/>
            <person name="Horton D.L."/>
            <person name="Alikhan N.-F."/>
            <person name="Baker D."/>
            <person name="Gharbi K."/>
            <person name="Hall N."/>
            <person name="Watson M."/>
            <person name="Adriaenssens E.M."/>
            <person name="Foster-Nyarko E."/>
            <person name="Jarju S."/>
            <person name="Secka A."/>
            <person name="Antonio M."/>
            <person name="Oren A."/>
            <person name="Chaudhuri R."/>
            <person name="La Ragione R.M."/>
            <person name="Hildebrand F."/>
            <person name="Pallen M.J."/>
        </authorList>
    </citation>
    <scope>NUCLEOTIDE SEQUENCE [LARGE SCALE GENOMIC DNA]</scope>
    <source>
        <strain evidence="10 11">Sa2YVA2</strain>
    </source>
</reference>
<dbReference type="Gene3D" id="1.10.287.950">
    <property type="entry name" value="Methyl-accepting chemotaxis protein"/>
    <property type="match status" value="1"/>
</dbReference>